<dbReference type="Proteomes" id="UP000010808">
    <property type="component" value="Chromosome"/>
</dbReference>
<organism evidence="5 6">
    <name type="scientific">Maridesulfovibrio hydrothermalis AM13 = DSM 14728</name>
    <dbReference type="NCBI Taxonomy" id="1121451"/>
    <lineage>
        <taxon>Bacteria</taxon>
        <taxon>Pseudomonadati</taxon>
        <taxon>Thermodesulfobacteriota</taxon>
        <taxon>Desulfovibrionia</taxon>
        <taxon>Desulfovibrionales</taxon>
        <taxon>Desulfovibrionaceae</taxon>
        <taxon>Maridesulfovibrio</taxon>
    </lineage>
</organism>
<dbReference type="OrthoDB" id="9808669at2"/>
<dbReference type="EMBL" id="FO203522">
    <property type="protein sequence ID" value="CCO23419.1"/>
    <property type="molecule type" value="Genomic_DNA"/>
</dbReference>
<reference evidence="5 6" key="1">
    <citation type="submission" date="2012-10" db="EMBL/GenBank/DDBJ databases">
        <authorList>
            <person name="Genoscope - CEA"/>
        </authorList>
    </citation>
    <scope>NUCLEOTIDE SEQUENCE [LARGE SCALE GENOMIC DNA]</scope>
    <source>
        <strain evidence="6">AM13 / DSM 14728</strain>
    </source>
</reference>
<dbReference type="InterPro" id="IPR018201">
    <property type="entry name" value="Ketoacyl_synth_AS"/>
</dbReference>
<dbReference type="InterPro" id="IPR000794">
    <property type="entry name" value="Beta-ketoacyl_synthase"/>
</dbReference>
<dbReference type="PANTHER" id="PTHR11712:SF336">
    <property type="entry name" value="3-OXOACYL-[ACYL-CARRIER-PROTEIN] SYNTHASE, MITOCHONDRIAL"/>
    <property type="match status" value="1"/>
</dbReference>
<dbReference type="SUPFAM" id="SSF53901">
    <property type="entry name" value="Thiolase-like"/>
    <property type="match status" value="1"/>
</dbReference>
<dbReference type="HOGENOM" id="CLU_000022_69_2_7"/>
<keyword evidence="2 3" id="KW-0808">Transferase</keyword>
<dbReference type="Pfam" id="PF02801">
    <property type="entry name" value="Ketoacyl-synt_C"/>
    <property type="match status" value="1"/>
</dbReference>
<feature type="domain" description="Ketosynthase family 3 (KS3)" evidence="4">
    <location>
        <begin position="1"/>
        <end position="393"/>
    </location>
</feature>
<dbReference type="GO" id="GO:0004315">
    <property type="term" value="F:3-oxoacyl-[acyl-carrier-protein] synthase activity"/>
    <property type="evidence" value="ECO:0007669"/>
    <property type="project" value="UniProtKB-EC"/>
</dbReference>
<dbReference type="InterPro" id="IPR014031">
    <property type="entry name" value="Ketoacyl_synth_C"/>
</dbReference>
<comment type="similarity">
    <text evidence="1 3">Belongs to the thiolase-like superfamily. Beta-ketoacyl-ACP synthases family.</text>
</comment>
<dbReference type="eggNOG" id="COG0304">
    <property type="taxonomic scope" value="Bacteria"/>
</dbReference>
<evidence type="ECO:0000256" key="2">
    <source>
        <dbReference type="ARBA" id="ARBA00022679"/>
    </source>
</evidence>
<dbReference type="GO" id="GO:0005829">
    <property type="term" value="C:cytosol"/>
    <property type="evidence" value="ECO:0007669"/>
    <property type="project" value="TreeGrafter"/>
</dbReference>
<dbReference type="GO" id="GO:0006633">
    <property type="term" value="P:fatty acid biosynthetic process"/>
    <property type="evidence" value="ECO:0007669"/>
    <property type="project" value="InterPro"/>
</dbReference>
<keyword evidence="5" id="KW-0012">Acyltransferase</keyword>
<keyword evidence="6" id="KW-1185">Reference proteome</keyword>
<evidence type="ECO:0000313" key="5">
    <source>
        <dbReference type="EMBL" id="CCO23419.1"/>
    </source>
</evidence>
<accession>L0R9K3</accession>
<dbReference type="InterPro" id="IPR016039">
    <property type="entry name" value="Thiolase-like"/>
</dbReference>
<evidence type="ECO:0000313" key="6">
    <source>
        <dbReference type="Proteomes" id="UP000010808"/>
    </source>
</evidence>
<proteinExistence type="inferred from homology"/>
<dbReference type="RefSeq" id="WP_015336023.1">
    <property type="nucleotide sequence ID" value="NC_020055.1"/>
</dbReference>
<dbReference type="InterPro" id="IPR020841">
    <property type="entry name" value="PKS_Beta-ketoAc_synthase_dom"/>
</dbReference>
<dbReference type="InterPro" id="IPR014030">
    <property type="entry name" value="Ketoacyl_synth_N"/>
</dbReference>
<dbReference type="PATRIC" id="fig|1121451.3.peg.1391"/>
<evidence type="ECO:0000256" key="3">
    <source>
        <dbReference type="RuleBase" id="RU003694"/>
    </source>
</evidence>
<dbReference type="PROSITE" id="PS00606">
    <property type="entry name" value="KS3_1"/>
    <property type="match status" value="1"/>
</dbReference>
<dbReference type="Gene3D" id="3.40.47.10">
    <property type="match status" value="1"/>
</dbReference>
<evidence type="ECO:0000256" key="1">
    <source>
        <dbReference type="ARBA" id="ARBA00008467"/>
    </source>
</evidence>
<dbReference type="AlphaFoldDB" id="L0R9K3"/>
<dbReference type="EC" id="2.3.1.179" evidence="5"/>
<dbReference type="STRING" id="1121451.DESAM_21138"/>
<gene>
    <name evidence="5" type="primary">FabF</name>
    <name evidence="5" type="ORF">DESAM_21138</name>
</gene>
<evidence type="ECO:0000259" key="4">
    <source>
        <dbReference type="PROSITE" id="PS52004"/>
    </source>
</evidence>
<name>L0R9K3_9BACT</name>
<dbReference type="SMART" id="SM00825">
    <property type="entry name" value="PKS_KS"/>
    <property type="match status" value="1"/>
</dbReference>
<dbReference type="CDD" id="cd00834">
    <property type="entry name" value="KAS_I_II"/>
    <property type="match status" value="1"/>
</dbReference>
<dbReference type="KEGG" id="dhy:DESAM_21138"/>
<dbReference type="PROSITE" id="PS52004">
    <property type="entry name" value="KS3_2"/>
    <property type="match status" value="1"/>
</dbReference>
<protein>
    <submittedName>
        <fullName evidence="5">Beta-ketoacyl synthase II</fullName>
        <ecNumber evidence="5">2.3.1.179</ecNumber>
    </submittedName>
</protein>
<dbReference type="PANTHER" id="PTHR11712">
    <property type="entry name" value="POLYKETIDE SYNTHASE-RELATED"/>
    <property type="match status" value="1"/>
</dbReference>
<sequence length="396" mass="41787">MDNPVGICATGSICAAGKSSRSCFATMLDGQVTPSFIPGFSYDDHMQSPVFAVPKSWLNEYESTTPLTETVKLLFTAADEAYAQAGLDPQKTQGLTIGTCIGSSTGASLNFKSFYQEWKEGQKPDLKAINSYLHCNPAQALAEKYSFSGPVQTVTNACSSGTDAVGMAASWIRQGLCDIVFAGGADALSGISYTGFSRLMITSPQPCRPFDKNRSGLNLGEGAAVLILTSEKAQRKLGLTPIARILGYGTACDAHHLTAPHPDGMGLKKAIQIALERSGLNAKDIGFINVHGTGTQNNDCVEGMIIKEFFENTPFTGIKGFTGHTLGAAGAIEAVMTALSLQSGLLMPASGFNEPDPETGVSPINRKMKIRADYALSDSLAFGGNNSAIILQRETT</sequence>
<dbReference type="Pfam" id="PF00109">
    <property type="entry name" value="ketoacyl-synt"/>
    <property type="match status" value="1"/>
</dbReference>